<comment type="function">
    <text evidence="13">Required for the formation of a threonylcarbamoyl group on adenosine at position 37 (t(6)A37) in tRNAs that read codons beginning with adenine.</text>
</comment>
<dbReference type="Proteomes" id="UP000432715">
    <property type="component" value="Unassembled WGS sequence"/>
</dbReference>
<evidence type="ECO:0000259" key="15">
    <source>
        <dbReference type="PROSITE" id="PS51163"/>
    </source>
</evidence>
<dbReference type="FunFam" id="3.90.870.10:FF:000009">
    <property type="entry name" value="Threonylcarbamoyl-AMP synthase, putative"/>
    <property type="match status" value="1"/>
</dbReference>
<keyword evidence="8 13" id="KW-0548">Nucleotidyltransferase</keyword>
<proteinExistence type="inferred from homology"/>
<feature type="binding site" evidence="14">
    <location>
        <position position="69"/>
    </location>
    <ligand>
        <name>L-threonine</name>
        <dbReference type="ChEBI" id="CHEBI:57926"/>
    </ligand>
</feature>
<dbReference type="InterPro" id="IPR006070">
    <property type="entry name" value="Sua5-like_dom"/>
</dbReference>
<feature type="binding site" evidence="14">
    <location>
        <position position="123"/>
    </location>
    <ligand>
        <name>L-threonine</name>
        <dbReference type="ChEBI" id="CHEBI:57926"/>
    </ligand>
</feature>
<comment type="subcellular location">
    <subcellularLocation>
        <location evidence="1 13">Cytoplasm</location>
    </subcellularLocation>
</comment>
<dbReference type="GO" id="GO:0061710">
    <property type="term" value="F:L-threonylcarbamoyladenylate synthase"/>
    <property type="evidence" value="ECO:0007669"/>
    <property type="project" value="UniProtKB-EC"/>
</dbReference>
<evidence type="ECO:0000256" key="3">
    <source>
        <dbReference type="ARBA" id="ARBA00012584"/>
    </source>
</evidence>
<keyword evidence="9 13" id="KW-0547">Nucleotide-binding</keyword>
<evidence type="ECO:0000256" key="14">
    <source>
        <dbReference type="PIRSR" id="PIRSR004930-1"/>
    </source>
</evidence>
<dbReference type="EMBL" id="WBZC01000002">
    <property type="protein sequence ID" value="KAB3539727.1"/>
    <property type="molecule type" value="Genomic_DNA"/>
</dbReference>
<dbReference type="GO" id="GO:0006450">
    <property type="term" value="P:regulation of translational fidelity"/>
    <property type="evidence" value="ECO:0007669"/>
    <property type="project" value="TreeGrafter"/>
</dbReference>
<dbReference type="NCBIfam" id="TIGR00057">
    <property type="entry name" value="L-threonylcarbamoyladenylate synthase"/>
    <property type="match status" value="1"/>
</dbReference>
<comment type="catalytic activity">
    <reaction evidence="12 13">
        <text>L-threonine + hydrogencarbonate + ATP = L-threonylcarbamoyladenylate + diphosphate + H2O</text>
        <dbReference type="Rhea" id="RHEA:36407"/>
        <dbReference type="ChEBI" id="CHEBI:15377"/>
        <dbReference type="ChEBI" id="CHEBI:17544"/>
        <dbReference type="ChEBI" id="CHEBI:30616"/>
        <dbReference type="ChEBI" id="CHEBI:33019"/>
        <dbReference type="ChEBI" id="CHEBI:57926"/>
        <dbReference type="ChEBI" id="CHEBI:73682"/>
        <dbReference type="EC" id="2.7.7.87"/>
    </reaction>
</comment>
<dbReference type="GO" id="GO:0005524">
    <property type="term" value="F:ATP binding"/>
    <property type="evidence" value="ECO:0007669"/>
    <property type="project" value="UniProtKB-UniRule"/>
</dbReference>
<evidence type="ECO:0000313" key="16">
    <source>
        <dbReference type="EMBL" id="KAB3539727.1"/>
    </source>
</evidence>
<organism evidence="16 17">
    <name type="scientific">Alkaliphilus pronyensis</name>
    <dbReference type="NCBI Taxonomy" id="1482732"/>
    <lineage>
        <taxon>Bacteria</taxon>
        <taxon>Bacillati</taxon>
        <taxon>Bacillota</taxon>
        <taxon>Clostridia</taxon>
        <taxon>Peptostreptococcales</taxon>
        <taxon>Natronincolaceae</taxon>
        <taxon>Alkaliphilus</taxon>
    </lineage>
</organism>
<feature type="binding site" evidence="14">
    <location>
        <position position="60"/>
    </location>
    <ligand>
        <name>ATP</name>
        <dbReference type="ChEBI" id="CHEBI:30616"/>
    </ligand>
</feature>
<evidence type="ECO:0000256" key="2">
    <source>
        <dbReference type="ARBA" id="ARBA00007663"/>
    </source>
</evidence>
<sequence>METIIIEIDINNIDEGKIQRCGRILNQGGTVAFPTETVYGLGANALNEEAVKKIYYAKGRPSDNPLIIHISNLQDVKPLVKDISNTAIMAMESFWPGPLTLVFNKSNLVPDIVTGGLDTVAIRYPSHPIAKMIIDKAKVPVAAPSANLSGKPSPTKGSHVINDLMGRVDAIVVAGDCNVGLESTVLDLTVEVPTILRPGGVTKEMLEKVFGKIDADISIIHPENNRAPKSPGMKYTHYAPKADIIIYKGAEQKVISEINRRANELAAEGKTVGIICTNETEVYYNTGIIKSVGSKKNMRIIASQLFSVLRDFDETNAHIILAEAIEEIELGQAIMNRLAKAAAYRIEDLGR</sequence>
<feature type="binding site" evidence="14">
    <location>
        <position position="143"/>
    </location>
    <ligand>
        <name>L-threonine</name>
        <dbReference type="ChEBI" id="CHEBI:57926"/>
    </ligand>
</feature>
<gene>
    <name evidence="16" type="ORF">F8154_00785</name>
</gene>
<keyword evidence="6 13" id="KW-0808">Transferase</keyword>
<evidence type="ECO:0000256" key="12">
    <source>
        <dbReference type="ARBA" id="ARBA00048366"/>
    </source>
</evidence>
<evidence type="ECO:0000256" key="6">
    <source>
        <dbReference type="ARBA" id="ARBA00022679"/>
    </source>
</evidence>
<feature type="binding site" evidence="14">
    <location>
        <position position="145"/>
    </location>
    <ligand>
        <name>ATP</name>
        <dbReference type="ChEBI" id="CHEBI:30616"/>
    </ligand>
</feature>
<evidence type="ECO:0000256" key="9">
    <source>
        <dbReference type="ARBA" id="ARBA00022741"/>
    </source>
</evidence>
<accession>A0A6I0FKX5</accession>
<feature type="binding site" evidence="14">
    <location>
        <position position="119"/>
    </location>
    <ligand>
        <name>ATP</name>
        <dbReference type="ChEBI" id="CHEBI:30616"/>
    </ligand>
</feature>
<dbReference type="GO" id="GO:0000049">
    <property type="term" value="F:tRNA binding"/>
    <property type="evidence" value="ECO:0007669"/>
    <property type="project" value="TreeGrafter"/>
</dbReference>
<feature type="binding site" evidence="14">
    <location>
        <position position="197"/>
    </location>
    <ligand>
        <name>ATP</name>
        <dbReference type="ChEBI" id="CHEBI:30616"/>
    </ligand>
</feature>
<keyword evidence="5 13" id="KW-0963">Cytoplasm</keyword>
<name>A0A6I0FKX5_9FIRM</name>
<dbReference type="InterPro" id="IPR038385">
    <property type="entry name" value="Sua5/YwlC_C"/>
</dbReference>
<evidence type="ECO:0000256" key="13">
    <source>
        <dbReference type="PIRNR" id="PIRNR004930"/>
    </source>
</evidence>
<dbReference type="RefSeq" id="WP_151859686.1">
    <property type="nucleotide sequence ID" value="NZ_WBZC01000002.1"/>
</dbReference>
<dbReference type="PROSITE" id="PS51163">
    <property type="entry name" value="YRDC"/>
    <property type="match status" value="1"/>
</dbReference>
<dbReference type="GO" id="GO:0003725">
    <property type="term" value="F:double-stranded RNA binding"/>
    <property type="evidence" value="ECO:0007669"/>
    <property type="project" value="UniProtKB-UniRule"/>
</dbReference>
<evidence type="ECO:0000256" key="1">
    <source>
        <dbReference type="ARBA" id="ARBA00004496"/>
    </source>
</evidence>
<keyword evidence="17" id="KW-1185">Reference proteome</keyword>
<dbReference type="Pfam" id="PF01300">
    <property type="entry name" value="Sua5_yciO_yrdC"/>
    <property type="match status" value="1"/>
</dbReference>
<dbReference type="InterPro" id="IPR017945">
    <property type="entry name" value="DHBP_synth_RibB-like_a/b_dom"/>
</dbReference>
<dbReference type="Gene3D" id="3.40.50.11030">
    <property type="entry name" value="Threonylcarbamoyl-AMP synthase, C-terminal domain"/>
    <property type="match status" value="1"/>
</dbReference>
<evidence type="ECO:0000256" key="7">
    <source>
        <dbReference type="ARBA" id="ARBA00022694"/>
    </source>
</evidence>
<feature type="binding site" evidence="14">
    <location>
        <position position="238"/>
    </location>
    <ligand>
        <name>ATP</name>
        <dbReference type="ChEBI" id="CHEBI:30616"/>
    </ligand>
</feature>
<feature type="binding site" evidence="14">
    <location>
        <position position="37"/>
    </location>
    <ligand>
        <name>L-threonine</name>
        <dbReference type="ChEBI" id="CHEBI:57926"/>
    </ligand>
</feature>
<evidence type="ECO:0000256" key="11">
    <source>
        <dbReference type="ARBA" id="ARBA00029774"/>
    </source>
</evidence>
<dbReference type="InterPro" id="IPR005145">
    <property type="entry name" value="Sua5_C"/>
</dbReference>
<evidence type="ECO:0000256" key="10">
    <source>
        <dbReference type="ARBA" id="ARBA00022840"/>
    </source>
</evidence>
<feature type="domain" description="YrdC-like" evidence="15">
    <location>
        <begin position="15"/>
        <end position="201"/>
    </location>
</feature>
<protein>
    <recommendedName>
        <fullName evidence="4 13">Threonylcarbamoyl-AMP synthase</fullName>
        <shortName evidence="13">TC-AMP synthase</shortName>
        <ecNumber evidence="3 13">2.7.7.87</ecNumber>
    </recommendedName>
    <alternativeName>
        <fullName evidence="11 13">L-threonylcarbamoyladenylate synthase</fullName>
    </alternativeName>
</protein>
<dbReference type="GO" id="GO:0005737">
    <property type="term" value="C:cytoplasm"/>
    <property type="evidence" value="ECO:0007669"/>
    <property type="project" value="UniProtKB-SubCell"/>
</dbReference>
<keyword evidence="10 13" id="KW-0067">ATP-binding</keyword>
<dbReference type="InterPro" id="IPR010923">
    <property type="entry name" value="T(6)A37_SUA5"/>
</dbReference>
<evidence type="ECO:0000256" key="4">
    <source>
        <dbReference type="ARBA" id="ARBA00015492"/>
    </source>
</evidence>
<dbReference type="PIRSF" id="PIRSF004930">
    <property type="entry name" value="Tln_factor_SUA5"/>
    <property type="match status" value="1"/>
</dbReference>
<dbReference type="Gene3D" id="3.90.870.10">
    <property type="entry name" value="DHBP synthase"/>
    <property type="match status" value="1"/>
</dbReference>
<dbReference type="SUPFAM" id="SSF55821">
    <property type="entry name" value="YrdC/RibB"/>
    <property type="match status" value="1"/>
</dbReference>
<comment type="caution">
    <text evidence="16">The sequence shown here is derived from an EMBL/GenBank/DDBJ whole genome shotgun (WGS) entry which is preliminary data.</text>
</comment>
<dbReference type="GO" id="GO:0008033">
    <property type="term" value="P:tRNA processing"/>
    <property type="evidence" value="ECO:0007669"/>
    <property type="project" value="UniProtKB-KW"/>
</dbReference>
<dbReference type="OrthoDB" id="9814580at2"/>
<reference evidence="16 17" key="1">
    <citation type="submission" date="2019-10" db="EMBL/GenBank/DDBJ databases">
        <title>Alkaliphilus serpentinus sp. nov. and Alkaliphilus pronyensis sp. nov., two novel anaerobic alkaliphilic species isolated from the serpentinized-hosted hydrothermal field of the Prony Bay (New Caledonia).</title>
        <authorList>
            <person name="Postec A."/>
        </authorList>
    </citation>
    <scope>NUCLEOTIDE SEQUENCE [LARGE SCALE GENOMIC DNA]</scope>
    <source>
        <strain evidence="16 17">LacV</strain>
    </source>
</reference>
<dbReference type="AlphaFoldDB" id="A0A6I0FKX5"/>
<evidence type="ECO:0000256" key="8">
    <source>
        <dbReference type="ARBA" id="ARBA00022695"/>
    </source>
</evidence>
<comment type="similarity">
    <text evidence="2 13">Belongs to the SUA5 family.</text>
</comment>
<keyword evidence="7 13" id="KW-0819">tRNA processing</keyword>
<feature type="binding site" evidence="14">
    <location>
        <position position="64"/>
    </location>
    <ligand>
        <name>ATP</name>
        <dbReference type="ChEBI" id="CHEBI:30616"/>
    </ligand>
</feature>
<evidence type="ECO:0000313" key="17">
    <source>
        <dbReference type="Proteomes" id="UP000432715"/>
    </source>
</evidence>
<feature type="binding site" evidence="14">
    <location>
        <position position="183"/>
    </location>
    <ligand>
        <name>L-threonine</name>
        <dbReference type="ChEBI" id="CHEBI:57926"/>
    </ligand>
</feature>
<dbReference type="EC" id="2.7.7.87" evidence="3 13"/>
<dbReference type="PANTHER" id="PTHR17490:SF16">
    <property type="entry name" value="THREONYLCARBAMOYL-AMP SYNTHASE"/>
    <property type="match status" value="1"/>
</dbReference>
<dbReference type="InterPro" id="IPR050156">
    <property type="entry name" value="TC-AMP_synthase_SUA5"/>
</dbReference>
<dbReference type="Pfam" id="PF03481">
    <property type="entry name" value="Sua5_C"/>
    <property type="match status" value="1"/>
</dbReference>
<feature type="binding site" evidence="14">
    <location>
        <position position="153"/>
    </location>
    <ligand>
        <name>ATP</name>
        <dbReference type="ChEBI" id="CHEBI:30616"/>
    </ligand>
</feature>
<dbReference type="PANTHER" id="PTHR17490">
    <property type="entry name" value="SUA5"/>
    <property type="match status" value="1"/>
</dbReference>
<evidence type="ECO:0000256" key="5">
    <source>
        <dbReference type="ARBA" id="ARBA00022490"/>
    </source>
</evidence>